<keyword evidence="3" id="KW-1185">Reference proteome</keyword>
<protein>
    <submittedName>
        <fullName evidence="4">Ovule protein</fullName>
    </submittedName>
</protein>
<dbReference type="EMBL" id="UZAF01017537">
    <property type="protein sequence ID" value="VDO42611.1"/>
    <property type="molecule type" value="Genomic_DNA"/>
</dbReference>
<accession>A0A0N4WJX0</accession>
<evidence type="ECO:0000313" key="2">
    <source>
        <dbReference type="EMBL" id="VDO42611.1"/>
    </source>
</evidence>
<gene>
    <name evidence="2" type="ORF">HPLM_LOCUS11331</name>
</gene>
<dbReference type="AlphaFoldDB" id="A0A0N4WJX0"/>
<evidence type="ECO:0000313" key="4">
    <source>
        <dbReference type="WBParaSite" id="HPLM_0001133901-mRNA-1"/>
    </source>
</evidence>
<feature type="region of interest" description="Disordered" evidence="1">
    <location>
        <begin position="24"/>
        <end position="60"/>
    </location>
</feature>
<dbReference type="Proteomes" id="UP000268014">
    <property type="component" value="Unassembled WGS sequence"/>
</dbReference>
<dbReference type="WBParaSite" id="HPLM_0001133901-mRNA-1">
    <property type="protein sequence ID" value="HPLM_0001133901-mRNA-1"/>
    <property type="gene ID" value="HPLM_0001133901"/>
</dbReference>
<proteinExistence type="predicted"/>
<feature type="compositionally biased region" description="Polar residues" evidence="1">
    <location>
        <begin position="26"/>
        <end position="45"/>
    </location>
</feature>
<sequence length="114" mass="13009">MGKWPKKPGKSSSCQVYEEARRLRSKCQSSSAVPQRRQQNDQQKMPQFPMSNRGGVKTNFHEERVGFAKTFRVEIMRTRQSVKGIYVKTFAKMGGIGREEGRENDGNLKNTGLL</sequence>
<reference evidence="4" key="1">
    <citation type="submission" date="2017-02" db="UniProtKB">
        <authorList>
            <consortium name="WormBaseParasite"/>
        </authorList>
    </citation>
    <scope>IDENTIFICATION</scope>
</reference>
<evidence type="ECO:0000313" key="3">
    <source>
        <dbReference type="Proteomes" id="UP000268014"/>
    </source>
</evidence>
<reference evidence="2 3" key="2">
    <citation type="submission" date="2018-11" db="EMBL/GenBank/DDBJ databases">
        <authorList>
            <consortium name="Pathogen Informatics"/>
        </authorList>
    </citation>
    <scope>NUCLEOTIDE SEQUENCE [LARGE SCALE GENOMIC DNA]</scope>
    <source>
        <strain evidence="2 3">MHpl1</strain>
    </source>
</reference>
<organism evidence="4">
    <name type="scientific">Haemonchus placei</name>
    <name type="common">Barber's pole worm</name>
    <dbReference type="NCBI Taxonomy" id="6290"/>
    <lineage>
        <taxon>Eukaryota</taxon>
        <taxon>Metazoa</taxon>
        <taxon>Ecdysozoa</taxon>
        <taxon>Nematoda</taxon>
        <taxon>Chromadorea</taxon>
        <taxon>Rhabditida</taxon>
        <taxon>Rhabditina</taxon>
        <taxon>Rhabditomorpha</taxon>
        <taxon>Strongyloidea</taxon>
        <taxon>Trichostrongylidae</taxon>
        <taxon>Haemonchus</taxon>
    </lineage>
</organism>
<name>A0A0N4WJX0_HAEPC</name>
<evidence type="ECO:0000256" key="1">
    <source>
        <dbReference type="SAM" id="MobiDB-lite"/>
    </source>
</evidence>